<dbReference type="SUPFAM" id="SSF49764">
    <property type="entry name" value="HSP20-like chaperones"/>
    <property type="match status" value="1"/>
</dbReference>
<evidence type="ECO:0000313" key="4">
    <source>
        <dbReference type="Proteomes" id="UP000269721"/>
    </source>
</evidence>
<comment type="similarity">
    <text evidence="1">Belongs to the p23/wos2 family.</text>
</comment>
<dbReference type="GO" id="GO:0051087">
    <property type="term" value="F:protein-folding chaperone binding"/>
    <property type="evidence" value="ECO:0007669"/>
    <property type="project" value="TreeGrafter"/>
</dbReference>
<evidence type="ECO:0000313" key="3">
    <source>
        <dbReference type="EMBL" id="RKO92626.1"/>
    </source>
</evidence>
<dbReference type="OrthoDB" id="1564555at2759"/>
<dbReference type="Proteomes" id="UP000269721">
    <property type="component" value="Unassembled WGS sequence"/>
</dbReference>
<dbReference type="PANTHER" id="PTHR22932">
    <property type="entry name" value="TELOMERASE-BINDING PROTEIN P23 HSP90 CO-CHAPERONE"/>
    <property type="match status" value="1"/>
</dbReference>
<dbReference type="Pfam" id="PF04969">
    <property type="entry name" value="CS"/>
    <property type="match status" value="1"/>
</dbReference>
<dbReference type="InterPro" id="IPR008978">
    <property type="entry name" value="HSP20-like_chaperone"/>
</dbReference>
<dbReference type="GO" id="GO:0006457">
    <property type="term" value="P:protein folding"/>
    <property type="evidence" value="ECO:0007669"/>
    <property type="project" value="TreeGrafter"/>
</dbReference>
<dbReference type="GO" id="GO:0051879">
    <property type="term" value="F:Hsp90 protein binding"/>
    <property type="evidence" value="ECO:0007669"/>
    <property type="project" value="InterPro"/>
</dbReference>
<dbReference type="FunFam" id="2.60.40.790:FF:000013">
    <property type="entry name" value="Very-long-chain (3R)-3-hydroxyacyl-CoA dehydratase"/>
    <property type="match status" value="1"/>
</dbReference>
<dbReference type="PANTHER" id="PTHR22932:SF1">
    <property type="entry name" value="CO-CHAPERONE PROTEIN DAF-41"/>
    <property type="match status" value="1"/>
</dbReference>
<feature type="non-terminal residue" evidence="3">
    <location>
        <position position="110"/>
    </location>
</feature>
<evidence type="ECO:0000256" key="1">
    <source>
        <dbReference type="ARBA" id="ARBA00025733"/>
    </source>
</evidence>
<gene>
    <name evidence="3" type="ORF">BDK51DRAFT_10178</name>
</gene>
<dbReference type="GO" id="GO:0051131">
    <property type="term" value="P:chaperone-mediated protein complex assembly"/>
    <property type="evidence" value="ECO:0007669"/>
    <property type="project" value="TreeGrafter"/>
</dbReference>
<dbReference type="Gene3D" id="2.60.40.790">
    <property type="match status" value="1"/>
</dbReference>
<protein>
    <submittedName>
        <fullName evidence="3">HSP20-like chaperone</fullName>
    </submittedName>
</protein>
<feature type="non-terminal residue" evidence="3">
    <location>
        <position position="1"/>
    </location>
</feature>
<dbReference type="InterPro" id="IPR007052">
    <property type="entry name" value="CS_dom"/>
</dbReference>
<dbReference type="AlphaFoldDB" id="A0A4P9WPA1"/>
<keyword evidence="4" id="KW-1185">Reference proteome</keyword>
<proteinExistence type="inferred from homology"/>
<dbReference type="GO" id="GO:0005829">
    <property type="term" value="C:cytosol"/>
    <property type="evidence" value="ECO:0007669"/>
    <property type="project" value="TreeGrafter"/>
</dbReference>
<dbReference type="EMBL" id="KZ994558">
    <property type="protein sequence ID" value="RKO92626.1"/>
    <property type="molecule type" value="Genomic_DNA"/>
</dbReference>
<sequence length="110" mass="12616">PEVLWAQRTDELFLTISVSDVEDPKITLTEEKLVFQGTAHGKNYSLDLAFHKEVNPEASKQSVTARNITFVIAKKEVGQPYWPRLLSPLAGKPHYLKTDFSKWRDEDDDE</sequence>
<reference evidence="4" key="1">
    <citation type="journal article" date="2018" name="Nat. Microbiol.">
        <title>Leveraging single-cell genomics to expand the fungal tree of life.</title>
        <authorList>
            <person name="Ahrendt S.R."/>
            <person name="Quandt C.A."/>
            <person name="Ciobanu D."/>
            <person name="Clum A."/>
            <person name="Salamov A."/>
            <person name="Andreopoulos B."/>
            <person name="Cheng J.F."/>
            <person name="Woyke T."/>
            <person name="Pelin A."/>
            <person name="Henrissat B."/>
            <person name="Reynolds N.K."/>
            <person name="Benny G.L."/>
            <person name="Smith M.E."/>
            <person name="James T.Y."/>
            <person name="Grigoriev I.V."/>
        </authorList>
    </citation>
    <scope>NUCLEOTIDE SEQUENCE [LARGE SCALE GENOMIC DNA]</scope>
</reference>
<evidence type="ECO:0000259" key="2">
    <source>
        <dbReference type="PROSITE" id="PS51203"/>
    </source>
</evidence>
<dbReference type="InterPro" id="IPR045250">
    <property type="entry name" value="p23-like"/>
</dbReference>
<dbReference type="CDD" id="cd06465">
    <property type="entry name" value="p23_hB-ind1_like"/>
    <property type="match status" value="1"/>
</dbReference>
<dbReference type="GO" id="GO:0005634">
    <property type="term" value="C:nucleus"/>
    <property type="evidence" value="ECO:0007669"/>
    <property type="project" value="TreeGrafter"/>
</dbReference>
<feature type="domain" description="CS" evidence="2">
    <location>
        <begin position="1"/>
        <end position="86"/>
    </location>
</feature>
<accession>A0A4P9WPA1</accession>
<organism evidence="3 4">
    <name type="scientific">Blyttiomyces helicus</name>
    <dbReference type="NCBI Taxonomy" id="388810"/>
    <lineage>
        <taxon>Eukaryota</taxon>
        <taxon>Fungi</taxon>
        <taxon>Fungi incertae sedis</taxon>
        <taxon>Chytridiomycota</taxon>
        <taxon>Chytridiomycota incertae sedis</taxon>
        <taxon>Chytridiomycetes</taxon>
        <taxon>Chytridiomycetes incertae sedis</taxon>
        <taxon>Blyttiomyces</taxon>
    </lineage>
</organism>
<name>A0A4P9WPA1_9FUNG</name>
<dbReference type="PROSITE" id="PS51203">
    <property type="entry name" value="CS"/>
    <property type="match status" value="1"/>
</dbReference>